<gene>
    <name evidence="2" type="ORF">BDV28DRAFT_156763</name>
</gene>
<dbReference type="GO" id="GO:0006310">
    <property type="term" value="P:DNA recombination"/>
    <property type="evidence" value="ECO:0007669"/>
    <property type="project" value="TreeGrafter"/>
</dbReference>
<dbReference type="AlphaFoldDB" id="A0A5N6Z7V6"/>
<protein>
    <submittedName>
        <fullName evidence="2">Uncharacterized protein</fullName>
    </submittedName>
</protein>
<proteinExistence type="predicted"/>
<accession>A0A5N6Z7V6</accession>
<evidence type="ECO:0000313" key="2">
    <source>
        <dbReference type="EMBL" id="KAE8353742.1"/>
    </source>
</evidence>
<reference evidence="3" key="1">
    <citation type="submission" date="2019-04" db="EMBL/GenBank/DDBJ databases">
        <title>Friends and foes A comparative genomics studyof 23 Aspergillus species from section Flavi.</title>
        <authorList>
            <consortium name="DOE Joint Genome Institute"/>
            <person name="Kjaerbolling I."/>
            <person name="Vesth T."/>
            <person name="Frisvad J.C."/>
            <person name="Nybo J.L."/>
            <person name="Theobald S."/>
            <person name="Kildgaard S."/>
            <person name="Isbrandt T."/>
            <person name="Kuo A."/>
            <person name="Sato A."/>
            <person name="Lyhne E.K."/>
            <person name="Kogle M.E."/>
            <person name="Wiebenga A."/>
            <person name="Kun R.S."/>
            <person name="Lubbers R.J."/>
            <person name="Makela M.R."/>
            <person name="Barry K."/>
            <person name="Chovatia M."/>
            <person name="Clum A."/>
            <person name="Daum C."/>
            <person name="Haridas S."/>
            <person name="He G."/>
            <person name="LaButti K."/>
            <person name="Lipzen A."/>
            <person name="Mondo S."/>
            <person name="Riley R."/>
            <person name="Salamov A."/>
            <person name="Simmons B.A."/>
            <person name="Magnuson J.K."/>
            <person name="Henrissat B."/>
            <person name="Mortensen U.H."/>
            <person name="Larsen T.O."/>
            <person name="Devries R.P."/>
            <person name="Grigoriev I.V."/>
            <person name="Machida M."/>
            <person name="Baker S.E."/>
            <person name="Andersen M.R."/>
        </authorList>
    </citation>
    <scope>NUCLEOTIDE SEQUENCE [LARGE SCALE GENOMIC DNA]</scope>
    <source>
        <strain evidence="3">CBS 553.77</strain>
    </source>
</reference>
<dbReference type="Gene3D" id="6.10.140.1020">
    <property type="match status" value="1"/>
</dbReference>
<feature type="compositionally biased region" description="Basic and acidic residues" evidence="1">
    <location>
        <begin position="203"/>
        <end position="214"/>
    </location>
</feature>
<dbReference type="PANTHER" id="PTHR28527">
    <property type="entry name" value="MATING-TYPE SWITCHING PROTEIN SWI2-RELATED"/>
    <property type="match status" value="1"/>
</dbReference>
<dbReference type="CDD" id="cd12148">
    <property type="entry name" value="fungal_TF_MHR"/>
    <property type="match status" value="1"/>
</dbReference>
<dbReference type="Proteomes" id="UP000327118">
    <property type="component" value="Unassembled WGS sequence"/>
</dbReference>
<dbReference type="PANTHER" id="PTHR28527:SF1">
    <property type="entry name" value="SWI5-DEPENDENT RECOMBINATION DNA REPAIR PROTEIN 1"/>
    <property type="match status" value="1"/>
</dbReference>
<sequence length="762" mass="85438">MSSVNLNGKRRRVENAASALSKPFKSPLRRPPQDSGLKHDALPKQENNVPPIEPSLEYQGGDNQPVASTSSFPSSLESRKRKTHTNHPVSSKKPILSDPVILDLQKQQRALQSRLATLHSELDTAKQALRLESSTKDAELQSLITKWRSASQNAADEVFSGAQERVARMGGMKAWRERTNNSNAQWEQEEMESWYGNAEAEADEHGPKARKTEPLEVCQKGQDGGQESKESDDEEFTMEFMLKTLNIDLKVIGRRGAECLPVNSCKDGDDVTVPLKYLRHLEARIAELEHGSHASAISSQVRDIGVQTEPIEVFTCDPMPDCNADKASPTLSDIPRDFDSQHKSLGSCRHPITATLHQLLTQAGGSENGLIPLPSPHVRMPLLRSSPTSAFTNGLHSIIMDAEDSQLSDVESLHDLATVDGYSFWLEEAYTNLYFSITHSMWPLLDCNSWSSWRHEWNLNKKAEPWKGFFVQMVHAIGSLSYNVLQPGQKHSERAVEIYSSALSYYPYVMAEAPAILQIQASILMILYSLHSPSSGEISLSVSSIIPFCSATLAEFRKRISSGLNNVMGGAPETSATLNESMFITYYMLNEIIVSGWERPVSAAYKIVDDDIHTLGNEIPDVSSISTALQHLFRLRKIQANIRRNCDESTNHQNLNGTSFKLALDDWRKDIPRYSVEEAQSTYLHPLWMAKLYDYSVVILMQRKRKHLSHEDIDDVLSAGVEVCLTYRRLQEEGQVMCFTWSAVRLCYTCFVFGGFLLTYPL</sequence>
<keyword evidence="3" id="KW-1185">Reference proteome</keyword>
<feature type="region of interest" description="Disordered" evidence="1">
    <location>
        <begin position="198"/>
        <end position="234"/>
    </location>
</feature>
<name>A0A5N6Z7V6_9EURO</name>
<organism evidence="2 3">
    <name type="scientific">Aspergillus coremiiformis</name>
    <dbReference type="NCBI Taxonomy" id="138285"/>
    <lineage>
        <taxon>Eukaryota</taxon>
        <taxon>Fungi</taxon>
        <taxon>Dikarya</taxon>
        <taxon>Ascomycota</taxon>
        <taxon>Pezizomycotina</taxon>
        <taxon>Eurotiomycetes</taxon>
        <taxon>Eurotiomycetidae</taxon>
        <taxon>Eurotiales</taxon>
        <taxon>Aspergillaceae</taxon>
        <taxon>Aspergillus</taxon>
        <taxon>Aspergillus subgen. Circumdati</taxon>
    </lineage>
</organism>
<evidence type="ECO:0000313" key="3">
    <source>
        <dbReference type="Proteomes" id="UP000327118"/>
    </source>
</evidence>
<dbReference type="OrthoDB" id="27934at2759"/>
<feature type="region of interest" description="Disordered" evidence="1">
    <location>
        <begin position="1"/>
        <end position="94"/>
    </location>
</feature>
<dbReference type="EMBL" id="ML739089">
    <property type="protein sequence ID" value="KAE8353742.1"/>
    <property type="molecule type" value="Genomic_DNA"/>
</dbReference>
<evidence type="ECO:0000256" key="1">
    <source>
        <dbReference type="SAM" id="MobiDB-lite"/>
    </source>
</evidence>
<feature type="compositionally biased region" description="Polar residues" evidence="1">
    <location>
        <begin position="61"/>
        <end position="76"/>
    </location>
</feature>